<keyword evidence="4" id="KW-1185">Reference proteome</keyword>
<dbReference type="SUPFAM" id="SSF52402">
    <property type="entry name" value="Adenine nucleotide alpha hydrolases-like"/>
    <property type="match status" value="1"/>
</dbReference>
<evidence type="ECO:0000259" key="2">
    <source>
        <dbReference type="Pfam" id="PF00582"/>
    </source>
</evidence>
<name>A0A840UXK8_9BACT</name>
<dbReference type="InterPro" id="IPR006015">
    <property type="entry name" value="Universal_stress_UspA"/>
</dbReference>
<feature type="domain" description="UspA" evidence="2">
    <location>
        <begin position="1"/>
        <end position="143"/>
    </location>
</feature>
<dbReference type="AlphaFoldDB" id="A0A840UXK8"/>
<gene>
    <name evidence="3" type="ORF">HNQ81_001915</name>
</gene>
<dbReference type="InterPro" id="IPR014729">
    <property type="entry name" value="Rossmann-like_a/b/a_fold"/>
</dbReference>
<evidence type="ECO:0000313" key="3">
    <source>
        <dbReference type="EMBL" id="MBB5348184.1"/>
    </source>
</evidence>
<reference evidence="3 4" key="1">
    <citation type="submission" date="2020-08" db="EMBL/GenBank/DDBJ databases">
        <title>Genomic Encyclopedia of Type Strains, Phase IV (KMG-IV): sequencing the most valuable type-strain genomes for metagenomic binning, comparative biology and taxonomic classification.</title>
        <authorList>
            <person name="Goeker M."/>
        </authorList>
    </citation>
    <scope>NUCLEOTIDE SEQUENCE [LARGE SCALE GENOMIC DNA]</scope>
    <source>
        <strain evidence="3 4">DSM 28570</strain>
    </source>
</reference>
<protein>
    <submittedName>
        <fullName evidence="3">Nucleotide-binding universal stress UspA family protein</fullName>
    </submittedName>
</protein>
<proteinExistence type="inferred from homology"/>
<dbReference type="PANTHER" id="PTHR46268:SF6">
    <property type="entry name" value="UNIVERSAL STRESS PROTEIN UP12"/>
    <property type="match status" value="1"/>
</dbReference>
<dbReference type="EMBL" id="JACHEO010000009">
    <property type="protein sequence ID" value="MBB5348184.1"/>
    <property type="molecule type" value="Genomic_DNA"/>
</dbReference>
<dbReference type="Proteomes" id="UP000539642">
    <property type="component" value="Unassembled WGS sequence"/>
</dbReference>
<dbReference type="PANTHER" id="PTHR46268">
    <property type="entry name" value="STRESS RESPONSE PROTEIN NHAX"/>
    <property type="match status" value="1"/>
</dbReference>
<sequence length="164" mass="18619">MIKKILVPIAFSKFTEGMLRFAAEIAGACGAELQLINVINERDLEAVQKITAFGYKVDTEHYLQTLIQERREEMARLLEKVGLNGDEVTFHFEVGNPAEKLLQLVVKENIDAVVMGVKNRDISTLFTGSVAERVFHRCPATVISYRDPEIATHLRKRVLKHMHE</sequence>
<organism evidence="3 4">
    <name type="scientific">Desulfoprunum benzoelyticum</name>
    <dbReference type="NCBI Taxonomy" id="1506996"/>
    <lineage>
        <taxon>Bacteria</taxon>
        <taxon>Pseudomonadati</taxon>
        <taxon>Thermodesulfobacteriota</taxon>
        <taxon>Desulfobulbia</taxon>
        <taxon>Desulfobulbales</taxon>
        <taxon>Desulfobulbaceae</taxon>
        <taxon>Desulfoprunum</taxon>
    </lineage>
</organism>
<dbReference type="RefSeq" id="WP_183350671.1">
    <property type="nucleotide sequence ID" value="NZ_JACHEO010000009.1"/>
</dbReference>
<comment type="caution">
    <text evidence="3">The sequence shown here is derived from an EMBL/GenBank/DDBJ whole genome shotgun (WGS) entry which is preliminary data.</text>
</comment>
<evidence type="ECO:0000256" key="1">
    <source>
        <dbReference type="ARBA" id="ARBA00008791"/>
    </source>
</evidence>
<dbReference type="PRINTS" id="PR01438">
    <property type="entry name" value="UNVRSLSTRESS"/>
</dbReference>
<evidence type="ECO:0000313" key="4">
    <source>
        <dbReference type="Proteomes" id="UP000539642"/>
    </source>
</evidence>
<accession>A0A840UXK8</accession>
<dbReference type="Pfam" id="PF00582">
    <property type="entry name" value="Usp"/>
    <property type="match status" value="1"/>
</dbReference>
<dbReference type="Gene3D" id="3.40.50.620">
    <property type="entry name" value="HUPs"/>
    <property type="match status" value="1"/>
</dbReference>
<comment type="similarity">
    <text evidence="1">Belongs to the universal stress protein A family.</text>
</comment>
<dbReference type="InterPro" id="IPR006016">
    <property type="entry name" value="UspA"/>
</dbReference>
<dbReference type="CDD" id="cd00293">
    <property type="entry name" value="USP-like"/>
    <property type="match status" value="1"/>
</dbReference>